<protein>
    <recommendedName>
        <fullName evidence="4">Bacteriocin</fullName>
    </recommendedName>
</protein>
<accession>A0ABP6EM87</accession>
<organism evidence="2 3">
    <name type="scientific">Streptomyces lunalinharesii</name>
    <dbReference type="NCBI Taxonomy" id="333384"/>
    <lineage>
        <taxon>Bacteria</taxon>
        <taxon>Bacillati</taxon>
        <taxon>Actinomycetota</taxon>
        <taxon>Actinomycetes</taxon>
        <taxon>Kitasatosporales</taxon>
        <taxon>Streptomycetaceae</taxon>
        <taxon>Streptomyces</taxon>
    </lineage>
</organism>
<sequence length="69" mass="7173">MRIRAAIAAGVLTAAIVLGGASTASAGGKHHHYGKGWYAGYSFDAAIINGNPIFHDGAHKGRFKHGGWK</sequence>
<feature type="signal peptide" evidence="1">
    <location>
        <begin position="1"/>
        <end position="26"/>
    </location>
</feature>
<evidence type="ECO:0000256" key="1">
    <source>
        <dbReference type="SAM" id="SignalP"/>
    </source>
</evidence>
<dbReference type="Proteomes" id="UP001500994">
    <property type="component" value="Unassembled WGS sequence"/>
</dbReference>
<evidence type="ECO:0000313" key="2">
    <source>
        <dbReference type="EMBL" id="GAA2670494.1"/>
    </source>
</evidence>
<keyword evidence="1" id="KW-0732">Signal</keyword>
<feature type="chain" id="PRO_5045824622" description="Bacteriocin" evidence="1">
    <location>
        <begin position="27"/>
        <end position="69"/>
    </location>
</feature>
<evidence type="ECO:0000313" key="3">
    <source>
        <dbReference type="Proteomes" id="UP001500994"/>
    </source>
</evidence>
<evidence type="ECO:0008006" key="4">
    <source>
        <dbReference type="Google" id="ProtNLM"/>
    </source>
</evidence>
<dbReference type="RefSeq" id="WP_344578976.1">
    <property type="nucleotide sequence ID" value="NZ_BAAARK010000015.1"/>
</dbReference>
<keyword evidence="3" id="KW-1185">Reference proteome</keyword>
<reference evidence="3" key="1">
    <citation type="journal article" date="2019" name="Int. J. Syst. Evol. Microbiol.">
        <title>The Global Catalogue of Microorganisms (GCM) 10K type strain sequencing project: providing services to taxonomists for standard genome sequencing and annotation.</title>
        <authorList>
            <consortium name="The Broad Institute Genomics Platform"/>
            <consortium name="The Broad Institute Genome Sequencing Center for Infectious Disease"/>
            <person name="Wu L."/>
            <person name="Ma J."/>
        </authorList>
    </citation>
    <scope>NUCLEOTIDE SEQUENCE [LARGE SCALE GENOMIC DNA]</scope>
    <source>
        <strain evidence="3">JCM 16374</strain>
    </source>
</reference>
<comment type="caution">
    <text evidence="2">The sequence shown here is derived from an EMBL/GenBank/DDBJ whole genome shotgun (WGS) entry which is preliminary data.</text>
</comment>
<name>A0ABP6EM87_9ACTN</name>
<dbReference type="EMBL" id="BAAARK010000015">
    <property type="protein sequence ID" value="GAA2670494.1"/>
    <property type="molecule type" value="Genomic_DNA"/>
</dbReference>
<gene>
    <name evidence="2" type="ORF">GCM10009864_45700</name>
</gene>
<proteinExistence type="predicted"/>